<dbReference type="GO" id="GO:0005524">
    <property type="term" value="F:ATP binding"/>
    <property type="evidence" value="ECO:0007669"/>
    <property type="project" value="UniProtKB-KW"/>
</dbReference>
<dbReference type="OrthoDB" id="2236403at2"/>
<organism evidence="1 2">
    <name type="scientific">Halalkalibacter nanhaiisediminis</name>
    <dbReference type="NCBI Taxonomy" id="688079"/>
    <lineage>
        <taxon>Bacteria</taxon>
        <taxon>Bacillati</taxon>
        <taxon>Bacillota</taxon>
        <taxon>Bacilli</taxon>
        <taxon>Bacillales</taxon>
        <taxon>Bacillaceae</taxon>
        <taxon>Halalkalibacter</taxon>
    </lineage>
</organism>
<keyword evidence="1" id="KW-0067">ATP-binding</keyword>
<name>A0A562QUS0_9BACI</name>
<sequence>MCNHLATFKYYNMNQLILPMDYSDLIPENHVARVVNDMVNSLVTRDYFFVFIGAEF</sequence>
<evidence type="ECO:0000313" key="2">
    <source>
        <dbReference type="Proteomes" id="UP000315711"/>
    </source>
</evidence>
<reference evidence="1 2" key="1">
    <citation type="journal article" date="2015" name="Stand. Genomic Sci.">
        <title>Genomic Encyclopedia of Bacterial and Archaeal Type Strains, Phase III: the genomes of soil and plant-associated and newly described type strains.</title>
        <authorList>
            <person name="Whitman W.B."/>
            <person name="Woyke T."/>
            <person name="Klenk H.P."/>
            <person name="Zhou Y."/>
            <person name="Lilburn T.G."/>
            <person name="Beck B.J."/>
            <person name="De Vos P."/>
            <person name="Vandamme P."/>
            <person name="Eisen J.A."/>
            <person name="Garrity G."/>
            <person name="Hugenholtz P."/>
            <person name="Kyrpides N.C."/>
        </authorList>
    </citation>
    <scope>NUCLEOTIDE SEQUENCE [LARGE SCALE GENOMIC DNA]</scope>
    <source>
        <strain evidence="1 2">CGMCC 1.10116</strain>
    </source>
</reference>
<dbReference type="EMBL" id="VLKZ01000001">
    <property type="protein sequence ID" value="TWI59990.1"/>
    <property type="molecule type" value="Genomic_DNA"/>
</dbReference>
<dbReference type="AlphaFoldDB" id="A0A562QUS0"/>
<keyword evidence="2" id="KW-1185">Reference proteome</keyword>
<accession>A0A562QUS0</accession>
<dbReference type="Proteomes" id="UP000315711">
    <property type="component" value="Unassembled WGS sequence"/>
</dbReference>
<evidence type="ECO:0000313" key="1">
    <source>
        <dbReference type="EMBL" id="TWI59990.1"/>
    </source>
</evidence>
<protein>
    <submittedName>
        <fullName evidence="1">ABC-2 type transport system ATP-binding protein/transposase</fullName>
    </submittedName>
</protein>
<keyword evidence="1" id="KW-0547">Nucleotide-binding</keyword>
<comment type="caution">
    <text evidence="1">The sequence shown here is derived from an EMBL/GenBank/DDBJ whole genome shotgun (WGS) entry which is preliminary data.</text>
</comment>
<gene>
    <name evidence="1" type="ORF">IQ10_00413</name>
</gene>
<proteinExistence type="predicted"/>